<dbReference type="EC" id="2.7.2.4" evidence="31"/>
<dbReference type="EC" id="1.1.1.3" evidence="31"/>
<dbReference type="GO" id="GO:0009088">
    <property type="term" value="P:threonine biosynthetic process"/>
    <property type="evidence" value="ECO:0007669"/>
    <property type="project" value="UniProtKB-UniPathway"/>
</dbReference>
<dbReference type="PIRSF" id="PIRSF000727">
    <property type="entry name" value="ThrA"/>
    <property type="match status" value="1"/>
</dbReference>
<evidence type="ECO:0000259" key="30">
    <source>
        <dbReference type="Pfam" id="PF22468"/>
    </source>
</evidence>
<evidence type="ECO:0000259" key="28">
    <source>
        <dbReference type="Pfam" id="PF00742"/>
    </source>
</evidence>
<comment type="similarity">
    <text evidence="7">In the C-terminal section; belongs to the homoserine dehydrogenase family.</text>
</comment>
<evidence type="ECO:0000256" key="2">
    <source>
        <dbReference type="ARBA" id="ARBA00004766"/>
    </source>
</evidence>
<comment type="function">
    <text evidence="23">Bifunctional aspartate kinase and homoserine dehydrogenase that catalyzes the first and the third steps toward the synthesis of lysine, methionine and threonine from aspartate.</text>
</comment>
<name>A0A4Q1CCR3_9BACT</name>
<evidence type="ECO:0000256" key="20">
    <source>
        <dbReference type="ARBA" id="ARBA00023053"/>
    </source>
</evidence>
<dbReference type="InterPro" id="IPR049638">
    <property type="entry name" value="AK-HD"/>
</dbReference>
<sequence>MMSETWQVYKFGGSSIGTPGRLPKVLDLVASAPKSLAVVVSAPGDTTDWLILCARSAESGNISQARRELGQAKELATTIARTVLGGPGQKGFKYDLDEILTPVERLLSGIELTRECSPRTLDSIISVGERISVAIVSRALSEKGVNAIAVDARDFVVTDATHGAATVDKNETSAKFATVSAKWGGTVPIITGFIGRTRDGHTTTLGRNGSDYTATLVAGLLKASAVTVWTDVLGVMTADPALVREAGPVDRLSYDEALELAYFGTRMFHPRTIIPLRECGAALVIRSTTQPEAPGTRIDATGNPDPNRPTCVTSLERLALIGVQSRRTGLSKPVGGRILAALGEAGVRVWMTTESTLGQSFSVVIPETDEQKAKQSIAEALVAEIQTGDLRIEPVLSPVTMVTLVGENMGRRPNVAGRFLNSIGSAGINVRALAQGASARSISCVVDADQTATAVRTVHGAFNLSHTEISVLLLGKGVVGGSLLKQIDQQNKTLGREHDVQIRLLGVGSSGGVLFDEHGLSTDKAVELQKSAVEEGKTVKDVISLLGKLARLPNPVLVDCSAAPGMEKVYLAAFDHGVNVVSANKQPLALPQAQRDGLLGQARKHFRAYHYETTVGAALPVIETLKNLVRTGDHVITIEGAFSGTLGYLCDQLAKGTPLSVAVRTARELGYTEPHPRDDLSGLDVARKAVILARELGLRLDLTDVGLKPFVPESFLKEDDPEQFMQSLTQLDAEVAARVTASKGQGKLPRYLARITPGAAGAKVTVGPVEVDSSHPAAALRGAEAFVAFHTERYKEYPMVVRGAGAGGAVTAAGVLADILRLAQNIRGRG</sequence>
<accession>A0A4Q1CCR3</accession>
<keyword evidence="16" id="KW-0067">ATP-binding</keyword>
<dbReference type="Proteomes" id="UP000290218">
    <property type="component" value="Unassembled WGS sequence"/>
</dbReference>
<evidence type="ECO:0000256" key="26">
    <source>
        <dbReference type="ARBA" id="ARBA00049031"/>
    </source>
</evidence>
<evidence type="ECO:0000259" key="27">
    <source>
        <dbReference type="Pfam" id="PF00696"/>
    </source>
</evidence>
<dbReference type="InterPro" id="IPR036291">
    <property type="entry name" value="NAD(P)-bd_dom_sf"/>
</dbReference>
<dbReference type="GO" id="GO:0004072">
    <property type="term" value="F:aspartate kinase activity"/>
    <property type="evidence" value="ECO:0007669"/>
    <property type="project" value="UniProtKB-EC"/>
</dbReference>
<comment type="catalytic activity">
    <reaction evidence="26">
        <text>L-homoserine + NAD(+) = L-aspartate 4-semialdehyde + NADH + H(+)</text>
        <dbReference type="Rhea" id="RHEA:15757"/>
        <dbReference type="ChEBI" id="CHEBI:15378"/>
        <dbReference type="ChEBI" id="CHEBI:57476"/>
        <dbReference type="ChEBI" id="CHEBI:57540"/>
        <dbReference type="ChEBI" id="CHEBI:57945"/>
        <dbReference type="ChEBI" id="CHEBI:537519"/>
        <dbReference type="EC" id="1.1.1.3"/>
    </reaction>
    <physiologicalReaction direction="right-to-left" evidence="26">
        <dbReference type="Rhea" id="RHEA:15759"/>
    </physiologicalReaction>
</comment>
<evidence type="ECO:0000256" key="12">
    <source>
        <dbReference type="ARBA" id="ARBA00022697"/>
    </source>
</evidence>
<dbReference type="SUPFAM" id="SSF53633">
    <property type="entry name" value="Carbamate kinase-like"/>
    <property type="match status" value="1"/>
</dbReference>
<evidence type="ECO:0000256" key="9">
    <source>
        <dbReference type="ARBA" id="ARBA00011881"/>
    </source>
</evidence>
<evidence type="ECO:0000256" key="18">
    <source>
        <dbReference type="ARBA" id="ARBA00023002"/>
    </source>
</evidence>
<dbReference type="UniPathway" id="UPA00051">
    <property type="reaction ID" value="UER00462"/>
</dbReference>
<comment type="pathway">
    <text evidence="3">Amino-acid biosynthesis; L-methionine biosynthesis via de novo pathway; L-homoserine from L-aspartate: step 1/3.</text>
</comment>
<keyword evidence="15 31" id="KW-0418">Kinase</keyword>
<evidence type="ECO:0000256" key="7">
    <source>
        <dbReference type="ARBA" id="ARBA00007952"/>
    </source>
</evidence>
<dbReference type="EMBL" id="SDHX01000001">
    <property type="protein sequence ID" value="RXK56924.1"/>
    <property type="molecule type" value="Genomic_DNA"/>
</dbReference>
<comment type="similarity">
    <text evidence="8">In the N-terminal section; belongs to the aspartokinase family.</text>
</comment>
<evidence type="ECO:0000256" key="24">
    <source>
        <dbReference type="ARBA" id="ARBA00048561"/>
    </source>
</evidence>
<proteinExistence type="inferred from homology"/>
<evidence type="ECO:0000256" key="22">
    <source>
        <dbReference type="ARBA" id="ARBA00023268"/>
    </source>
</evidence>
<dbReference type="NCBIfam" id="NF006959">
    <property type="entry name" value="PRK09436.1"/>
    <property type="match status" value="1"/>
</dbReference>
<comment type="pathway">
    <text evidence="6">Amino-acid biosynthesis; L-threonine biosynthesis; L-threonine from L-aspartate: step 1/5.</text>
</comment>
<feature type="domain" description="Aspartokinase ACT" evidence="30">
    <location>
        <begin position="402"/>
        <end position="462"/>
    </location>
</feature>
<keyword evidence="21" id="KW-0486">Methionine biosynthesis</keyword>
<feature type="domain" description="Homoserine dehydrogenase catalytic" evidence="28">
    <location>
        <begin position="620"/>
        <end position="820"/>
    </location>
</feature>
<dbReference type="Gene3D" id="3.40.50.720">
    <property type="entry name" value="NAD(P)-binding Rossmann-like Domain"/>
    <property type="match status" value="1"/>
</dbReference>
<dbReference type="InterPro" id="IPR045865">
    <property type="entry name" value="ACT-like_dom_sf"/>
</dbReference>
<evidence type="ECO:0000256" key="5">
    <source>
        <dbReference type="ARBA" id="ARBA00005062"/>
    </source>
</evidence>
<keyword evidence="22" id="KW-0511">Multifunctional enzyme</keyword>
<dbReference type="SUPFAM" id="SSF55021">
    <property type="entry name" value="ACT-like"/>
    <property type="match status" value="2"/>
</dbReference>
<reference evidence="31 32" key="1">
    <citation type="submission" date="2019-01" db="EMBL/GenBank/DDBJ databases">
        <title>Lacunisphaera sp. strain TWA-58.</title>
        <authorList>
            <person name="Chen W.-M."/>
        </authorList>
    </citation>
    <scope>NUCLEOTIDE SEQUENCE [LARGE SCALE GENOMIC DNA]</scope>
    <source>
        <strain evidence="31 32">TWA-58</strain>
    </source>
</reference>
<dbReference type="InterPro" id="IPR005106">
    <property type="entry name" value="Asp/hSer_DH_NAD-bd"/>
</dbReference>
<evidence type="ECO:0000256" key="16">
    <source>
        <dbReference type="ARBA" id="ARBA00022840"/>
    </source>
</evidence>
<dbReference type="PANTHER" id="PTHR43070:SF3">
    <property type="entry name" value="HOMOSERINE DEHYDROGENASE"/>
    <property type="match status" value="1"/>
</dbReference>
<comment type="catalytic activity">
    <reaction evidence="24">
        <text>L-aspartate + ATP = 4-phospho-L-aspartate + ADP</text>
        <dbReference type="Rhea" id="RHEA:23776"/>
        <dbReference type="ChEBI" id="CHEBI:29991"/>
        <dbReference type="ChEBI" id="CHEBI:30616"/>
        <dbReference type="ChEBI" id="CHEBI:57535"/>
        <dbReference type="ChEBI" id="CHEBI:456216"/>
        <dbReference type="EC" id="2.7.2.4"/>
    </reaction>
    <physiologicalReaction direction="left-to-right" evidence="24">
        <dbReference type="Rhea" id="RHEA:23777"/>
    </physiologicalReaction>
</comment>
<dbReference type="GO" id="GO:0004412">
    <property type="term" value="F:homoserine dehydrogenase activity"/>
    <property type="evidence" value="ECO:0007669"/>
    <property type="project" value="UniProtKB-EC"/>
</dbReference>
<dbReference type="SUPFAM" id="SSF55347">
    <property type="entry name" value="Glyceraldehyde-3-phosphate dehydrogenase-like, C-terminal domain"/>
    <property type="match status" value="1"/>
</dbReference>
<feature type="domain" description="Aspartate/glutamate/uridylate kinase" evidence="27">
    <location>
        <begin position="6"/>
        <end position="286"/>
    </location>
</feature>
<keyword evidence="12" id="KW-0791">Threonine biosynthesis</keyword>
<keyword evidence="13" id="KW-0479">Metal-binding</keyword>
<comment type="pathway">
    <text evidence="5">Amino-acid biosynthesis; L-methionine biosynthesis via de novo pathway; L-homoserine from L-aspartate: step 3/3.</text>
</comment>
<dbReference type="PROSITE" id="PS00324">
    <property type="entry name" value="ASPARTOKINASE"/>
    <property type="match status" value="1"/>
</dbReference>
<dbReference type="Gene3D" id="3.40.1160.10">
    <property type="entry name" value="Acetylglutamate kinase-like"/>
    <property type="match status" value="1"/>
</dbReference>
<evidence type="ECO:0000256" key="13">
    <source>
        <dbReference type="ARBA" id="ARBA00022723"/>
    </source>
</evidence>
<dbReference type="InterPro" id="IPR011147">
    <property type="entry name" value="Bifunc_Aspkin/hSer_DH"/>
</dbReference>
<evidence type="ECO:0000313" key="32">
    <source>
        <dbReference type="Proteomes" id="UP000290218"/>
    </source>
</evidence>
<evidence type="ECO:0000256" key="3">
    <source>
        <dbReference type="ARBA" id="ARBA00004986"/>
    </source>
</evidence>
<feature type="domain" description="Aspartate/homoserine dehydrogenase NAD-binding" evidence="29">
    <location>
        <begin position="475"/>
        <end position="612"/>
    </location>
</feature>
<evidence type="ECO:0000256" key="10">
    <source>
        <dbReference type="ARBA" id="ARBA00022605"/>
    </source>
</evidence>
<dbReference type="UniPathway" id="UPA00050">
    <property type="reaction ID" value="UER00063"/>
</dbReference>
<evidence type="ECO:0000256" key="14">
    <source>
        <dbReference type="ARBA" id="ARBA00022741"/>
    </source>
</evidence>
<dbReference type="GO" id="GO:0050661">
    <property type="term" value="F:NADP binding"/>
    <property type="evidence" value="ECO:0007669"/>
    <property type="project" value="InterPro"/>
</dbReference>
<dbReference type="Pfam" id="PF03447">
    <property type="entry name" value="NAD_binding_3"/>
    <property type="match status" value="1"/>
</dbReference>
<dbReference type="Pfam" id="PF22468">
    <property type="entry name" value="ACT_9"/>
    <property type="match status" value="1"/>
</dbReference>
<dbReference type="Gene3D" id="3.30.360.10">
    <property type="entry name" value="Dihydrodipicolinate Reductase, domain 2"/>
    <property type="match status" value="1"/>
</dbReference>
<evidence type="ECO:0000256" key="1">
    <source>
        <dbReference type="ARBA" id="ARBA00001920"/>
    </source>
</evidence>
<dbReference type="Pfam" id="PF00742">
    <property type="entry name" value="Homoserine_dh"/>
    <property type="match status" value="1"/>
</dbReference>
<gene>
    <name evidence="31" type="primary">thrA</name>
    <name evidence="31" type="ORF">ESB00_06115</name>
</gene>
<dbReference type="GO" id="GO:0009089">
    <property type="term" value="P:lysine biosynthetic process via diaminopimelate"/>
    <property type="evidence" value="ECO:0007669"/>
    <property type="project" value="UniProtKB-UniPathway"/>
</dbReference>
<dbReference type="GO" id="GO:0009086">
    <property type="term" value="P:methionine biosynthetic process"/>
    <property type="evidence" value="ECO:0007669"/>
    <property type="project" value="UniProtKB-KW"/>
</dbReference>
<evidence type="ECO:0000256" key="4">
    <source>
        <dbReference type="ARBA" id="ARBA00005056"/>
    </source>
</evidence>
<evidence type="ECO:0000256" key="21">
    <source>
        <dbReference type="ARBA" id="ARBA00023167"/>
    </source>
</evidence>
<protein>
    <submittedName>
        <fullName evidence="31">Bifunctional aspartate kinase/homoserine dehydrogenase I</fullName>
        <ecNumber evidence="31">1.1.1.3</ecNumber>
        <ecNumber evidence="31">2.7.2.4</ecNumber>
    </submittedName>
</protein>
<dbReference type="OrthoDB" id="9799110at2"/>
<keyword evidence="19" id="KW-0520">NAD</keyword>
<comment type="subunit">
    <text evidence="9">Homotetramer.</text>
</comment>
<evidence type="ECO:0000256" key="6">
    <source>
        <dbReference type="ARBA" id="ARBA00005139"/>
    </source>
</evidence>
<dbReference type="GO" id="GO:0005524">
    <property type="term" value="F:ATP binding"/>
    <property type="evidence" value="ECO:0007669"/>
    <property type="project" value="UniProtKB-KW"/>
</dbReference>
<dbReference type="NCBIfam" id="TIGR00657">
    <property type="entry name" value="asp_kinases"/>
    <property type="match status" value="1"/>
</dbReference>
<evidence type="ECO:0000313" key="31">
    <source>
        <dbReference type="EMBL" id="RXK56924.1"/>
    </source>
</evidence>
<dbReference type="CDD" id="cd04892">
    <property type="entry name" value="ACT_AK-like_2"/>
    <property type="match status" value="1"/>
</dbReference>
<comment type="catalytic activity">
    <reaction evidence="25">
        <text>L-homoserine + NADP(+) = L-aspartate 4-semialdehyde + NADPH + H(+)</text>
        <dbReference type="Rhea" id="RHEA:15761"/>
        <dbReference type="ChEBI" id="CHEBI:15378"/>
        <dbReference type="ChEBI" id="CHEBI:57476"/>
        <dbReference type="ChEBI" id="CHEBI:57783"/>
        <dbReference type="ChEBI" id="CHEBI:58349"/>
        <dbReference type="ChEBI" id="CHEBI:537519"/>
        <dbReference type="EC" id="1.1.1.3"/>
    </reaction>
    <physiologicalReaction direction="right-to-left" evidence="25">
        <dbReference type="Rhea" id="RHEA:15763"/>
    </physiologicalReaction>
</comment>
<dbReference type="CDD" id="cd04243">
    <property type="entry name" value="AAK_AK-HSDH-like"/>
    <property type="match status" value="1"/>
</dbReference>
<evidence type="ECO:0000256" key="23">
    <source>
        <dbReference type="ARBA" id="ARBA00044938"/>
    </source>
</evidence>
<organism evidence="31 32">
    <name type="scientific">Oleiharenicola lentus</name>
    <dbReference type="NCBI Taxonomy" id="2508720"/>
    <lineage>
        <taxon>Bacteria</taxon>
        <taxon>Pseudomonadati</taxon>
        <taxon>Verrucomicrobiota</taxon>
        <taxon>Opitutia</taxon>
        <taxon>Opitutales</taxon>
        <taxon>Opitutaceae</taxon>
        <taxon>Oleiharenicola</taxon>
    </lineage>
</organism>
<dbReference type="SUPFAM" id="SSF51735">
    <property type="entry name" value="NAD(P)-binding Rossmann-fold domains"/>
    <property type="match status" value="1"/>
</dbReference>
<dbReference type="FunFam" id="3.30.360.10:FF:000006">
    <property type="entry name" value="Bifunctional aspartokinase/homoserine dehydrogenase"/>
    <property type="match status" value="1"/>
</dbReference>
<keyword evidence="14" id="KW-0547">Nucleotide-binding</keyword>
<comment type="pathway">
    <text evidence="2">Amino-acid biosynthesis; L-lysine biosynthesis via DAP pathway; (S)-tetrahydrodipicolinate from L-aspartate: step 1/4.</text>
</comment>
<keyword evidence="32" id="KW-1185">Reference proteome</keyword>
<dbReference type="InterPro" id="IPR001048">
    <property type="entry name" value="Asp/Glu/Uridylate_kinase"/>
</dbReference>
<dbReference type="InterPro" id="IPR036393">
    <property type="entry name" value="AceGlu_kinase-like_sf"/>
</dbReference>
<dbReference type="Pfam" id="PF00696">
    <property type="entry name" value="AA_kinase"/>
    <property type="match status" value="1"/>
</dbReference>
<evidence type="ECO:0000256" key="25">
    <source>
        <dbReference type="ARBA" id="ARBA00048841"/>
    </source>
</evidence>
<evidence type="ECO:0000256" key="17">
    <source>
        <dbReference type="ARBA" id="ARBA00022857"/>
    </source>
</evidence>
<keyword evidence="18 31" id="KW-0560">Oxidoreductase</keyword>
<dbReference type="InterPro" id="IPR001342">
    <property type="entry name" value="HDH_cat"/>
</dbReference>
<evidence type="ECO:0000256" key="15">
    <source>
        <dbReference type="ARBA" id="ARBA00022777"/>
    </source>
</evidence>
<dbReference type="InterPro" id="IPR001341">
    <property type="entry name" value="Asp_kinase"/>
</dbReference>
<comment type="cofactor">
    <cofactor evidence="1">
        <name>a metal cation</name>
        <dbReference type="ChEBI" id="CHEBI:25213"/>
    </cofactor>
</comment>
<evidence type="ECO:0000256" key="8">
    <source>
        <dbReference type="ARBA" id="ARBA00010046"/>
    </source>
</evidence>
<evidence type="ECO:0000256" key="11">
    <source>
        <dbReference type="ARBA" id="ARBA00022679"/>
    </source>
</evidence>
<keyword evidence="11 31" id="KW-0808">Transferase</keyword>
<dbReference type="PANTHER" id="PTHR43070">
    <property type="match status" value="1"/>
</dbReference>
<dbReference type="GO" id="GO:0046872">
    <property type="term" value="F:metal ion binding"/>
    <property type="evidence" value="ECO:0007669"/>
    <property type="project" value="UniProtKB-KW"/>
</dbReference>
<evidence type="ECO:0000259" key="29">
    <source>
        <dbReference type="Pfam" id="PF03447"/>
    </source>
</evidence>
<evidence type="ECO:0000256" key="19">
    <source>
        <dbReference type="ARBA" id="ARBA00023027"/>
    </source>
</evidence>
<dbReference type="UniPathway" id="UPA00034">
    <property type="reaction ID" value="UER00015"/>
</dbReference>
<dbReference type="AlphaFoldDB" id="A0A4Q1CCR3"/>
<keyword evidence="10" id="KW-0028">Amino-acid biosynthesis</keyword>
<keyword evidence="20" id="KW-0915">Sodium</keyword>
<dbReference type="InterPro" id="IPR018042">
    <property type="entry name" value="Aspartate_kinase_CS"/>
</dbReference>
<dbReference type="InterPro" id="IPR054352">
    <property type="entry name" value="ACT_Aspartokinase"/>
</dbReference>
<comment type="caution">
    <text evidence="31">The sequence shown here is derived from an EMBL/GenBank/DDBJ whole genome shotgun (WGS) entry which is preliminary data.</text>
</comment>
<dbReference type="Gene3D" id="3.30.2130.10">
    <property type="entry name" value="VC0802-like"/>
    <property type="match status" value="1"/>
</dbReference>
<comment type="pathway">
    <text evidence="4">Amino-acid biosynthesis; L-threonine biosynthesis; L-threonine from L-aspartate: step 3/5.</text>
</comment>
<dbReference type="GO" id="GO:0009090">
    <property type="term" value="P:homoserine biosynthetic process"/>
    <property type="evidence" value="ECO:0007669"/>
    <property type="project" value="UniProtKB-ARBA"/>
</dbReference>
<keyword evidence="17" id="KW-0521">NADP</keyword>